<evidence type="ECO:0000256" key="3">
    <source>
        <dbReference type="ARBA" id="ARBA00013368"/>
    </source>
</evidence>
<feature type="coiled-coil region" evidence="4">
    <location>
        <begin position="605"/>
        <end position="632"/>
    </location>
</feature>
<evidence type="ECO:0000259" key="5">
    <source>
        <dbReference type="Pfam" id="PF13476"/>
    </source>
</evidence>
<dbReference type="EMBL" id="CACRUE010000024">
    <property type="protein sequence ID" value="VYU02979.1"/>
    <property type="molecule type" value="Genomic_DNA"/>
</dbReference>
<dbReference type="PANTHER" id="PTHR32114">
    <property type="entry name" value="ABC TRANSPORTER ABCH.3"/>
    <property type="match status" value="1"/>
</dbReference>
<feature type="coiled-coil region" evidence="4">
    <location>
        <begin position="666"/>
        <end position="789"/>
    </location>
</feature>
<reference evidence="6" key="1">
    <citation type="submission" date="2019-11" db="EMBL/GenBank/DDBJ databases">
        <authorList>
            <person name="Feng L."/>
        </authorList>
    </citation>
    <scope>NUCLEOTIDE SEQUENCE</scope>
    <source>
        <strain evidence="6">IbartlettiiLFYP30</strain>
    </source>
</reference>
<feature type="coiled-coil region" evidence="4">
    <location>
        <begin position="222"/>
        <end position="337"/>
    </location>
</feature>
<dbReference type="Pfam" id="PF13558">
    <property type="entry name" value="SbcC_Walker_B"/>
    <property type="match status" value="1"/>
</dbReference>
<dbReference type="SUPFAM" id="SSF57997">
    <property type="entry name" value="Tropomyosin"/>
    <property type="match status" value="1"/>
</dbReference>
<dbReference type="RefSeq" id="WP_024037753.1">
    <property type="nucleotide sequence ID" value="NZ_CACRUE010000024.1"/>
</dbReference>
<keyword evidence="4" id="KW-0175">Coiled coil</keyword>
<sequence length="1176" mass="136817">MRPIRLEISGLNSYIEKQVVDFSELTSRGLFGIFGKTGSGKSTILDAITIAMYGNISRDTKEYINTSSDSAKIKYIFEIGNKHNKRRYCIERDFRRSKSGTANSSRAILTEIHMDNTQSVIAEQKMNVDKAIIDIVGLTASDFTRSVVLPQGKFSEFLQLDDSKRREMLERIFNLEKYGRSLTEKIKNKRDGKKIDIEVLENSLLQYDGTSQEIFDETYSKLTELQALSRDMRRELDEAEKKYNDYKEIIGYQQSLEEKENKKLKLDEKSKIIEENKEKVERSGHAKIINPHIKNVQDFEKSISQYSTELATLESECTSLNREYESTKLKYEQAQHEKDSKLEGLISSKQKFERAIIIQEKIKDIISKIDALKSKIYDYEKEKSNLAKEIEALDEKNTQVSNFIKENESKISSLRTSEDFKEKVYKAFEVEKEYLRIKKEFEENQKDIPVLTKELDSLKSNFRYAENATKDAKTELKNANEKYDILVSKSPGTNDEIVVMSNKATNLKTLYEKIKQNESKLEQLQEKFNKDKEEKFKLDREVKSLKEELEKYKNERTSLEKDLNEEKFLNLANELKNELQDGKPCPVCGSMHHPNIDKINNNEKINYIEDQIRKVEQKIEEITKDYDSSIRQQSKLLSTISMTEESINEIKREIGDSKSSDINDDLNMLSREIISLREKIADWTENKEKLEEQIKELEKTKNKREKEELELSKDILNKSDNLNSLKENVDKIGKNYDTIKKEYLYLVSNLKIDNLKEKVEEINKNSRIIEEIEKENSELKLKKEGIEADLKLKRDNFIELDKNISSLNKENESNLKDKSENETEFNLITKGENPKHLLDNILDEIERITSTEAKLRVQVEEEKYKVEKLKSKTSEVKGKLQESKIKYKTSKETLKDLLIEYKFRDIYAVKNALIDEEEREKLKDEIEFYEKEERALTIEIQNLKEKLHGKTINLDEFLDIEKKKYKLGDDIDEITKQIGAKQNEVITLEKNLKKVKELQKQLDESEHKLELLKEIEKLLQGKRFVEFVAKNQLEYIVIEASKRLDIMTKGRYVLEIDDNLNFVIRDNYNGGLRRSIKTLSGGETFLTSLALALALSSQIQLKGSAPLEFFFLDEGFGSLDSELLDIVMESLEKLHSEKLSVGIISHVEELKNRVPVKLLVTPNDGGNGSKISIEYS</sequence>
<dbReference type="SUPFAM" id="SSF52540">
    <property type="entry name" value="P-loop containing nucleoside triphosphate hydrolases"/>
    <property type="match status" value="1"/>
</dbReference>
<evidence type="ECO:0000256" key="4">
    <source>
        <dbReference type="SAM" id="Coils"/>
    </source>
</evidence>
<protein>
    <recommendedName>
        <fullName evidence="3">Nuclease SbcCD subunit C</fullName>
    </recommendedName>
</protein>
<dbReference type="InterPro" id="IPR027417">
    <property type="entry name" value="P-loop_NTPase"/>
</dbReference>
<gene>
    <name evidence="6" type="primary">sbcC</name>
    <name evidence="6" type="ORF">IBLFYP30_01563</name>
</gene>
<feature type="coiled-coil region" evidence="4">
    <location>
        <begin position="362"/>
        <end position="399"/>
    </location>
</feature>
<dbReference type="Gene3D" id="3.40.50.300">
    <property type="entry name" value="P-loop containing nucleotide triphosphate hydrolases"/>
    <property type="match status" value="2"/>
</dbReference>
<evidence type="ECO:0000256" key="1">
    <source>
        <dbReference type="ARBA" id="ARBA00006930"/>
    </source>
</evidence>
<feature type="coiled-coil region" evidence="4">
    <location>
        <begin position="971"/>
        <end position="1015"/>
    </location>
</feature>
<proteinExistence type="inferred from homology"/>
<comment type="subunit">
    <text evidence="2">Heterodimer of SbcC and SbcD.</text>
</comment>
<dbReference type="Pfam" id="PF13476">
    <property type="entry name" value="AAA_23"/>
    <property type="match status" value="1"/>
</dbReference>
<dbReference type="GO" id="GO:0006302">
    <property type="term" value="P:double-strand break repair"/>
    <property type="evidence" value="ECO:0007669"/>
    <property type="project" value="InterPro"/>
</dbReference>
<accession>A0A6N3BKE3</accession>
<evidence type="ECO:0000256" key="2">
    <source>
        <dbReference type="ARBA" id="ARBA00011322"/>
    </source>
</evidence>
<dbReference type="Gene3D" id="1.10.287.1490">
    <property type="match status" value="2"/>
</dbReference>
<dbReference type="PANTHER" id="PTHR32114:SF2">
    <property type="entry name" value="ABC TRANSPORTER ABCH.3"/>
    <property type="match status" value="1"/>
</dbReference>
<feature type="coiled-coil region" evidence="4">
    <location>
        <begin position="912"/>
        <end position="946"/>
    </location>
</feature>
<evidence type="ECO:0000313" key="6">
    <source>
        <dbReference type="EMBL" id="VYU02979.1"/>
    </source>
</evidence>
<name>A0A6N3BKE3_9FIRM</name>
<feature type="coiled-coil region" evidence="4">
    <location>
        <begin position="462"/>
        <end position="569"/>
    </location>
</feature>
<dbReference type="InterPro" id="IPR038729">
    <property type="entry name" value="Rad50/SbcC_AAA"/>
</dbReference>
<dbReference type="AlphaFoldDB" id="A0A6N3BKE3"/>
<organism evidence="6">
    <name type="scientific">Intestinibacter bartlettii</name>
    <dbReference type="NCBI Taxonomy" id="261299"/>
    <lineage>
        <taxon>Bacteria</taxon>
        <taxon>Bacillati</taxon>
        <taxon>Bacillota</taxon>
        <taxon>Clostridia</taxon>
        <taxon>Peptostreptococcales</taxon>
        <taxon>Peptostreptococcaceae</taxon>
        <taxon>Intestinibacter</taxon>
    </lineage>
</organism>
<feature type="domain" description="Rad50/SbcC-type AAA" evidence="5">
    <location>
        <begin position="5"/>
        <end position="235"/>
    </location>
</feature>
<comment type="similarity">
    <text evidence="1">Belongs to the SMC family. SbcC subfamily.</text>
</comment>
<dbReference type="GO" id="GO:0016887">
    <property type="term" value="F:ATP hydrolysis activity"/>
    <property type="evidence" value="ECO:0007669"/>
    <property type="project" value="InterPro"/>
</dbReference>